<accession>A0AAN9S0L2</accession>
<organism evidence="1 2">
    <name type="scientific">Psophocarpus tetragonolobus</name>
    <name type="common">Winged bean</name>
    <name type="synonym">Dolichos tetragonolobus</name>
    <dbReference type="NCBI Taxonomy" id="3891"/>
    <lineage>
        <taxon>Eukaryota</taxon>
        <taxon>Viridiplantae</taxon>
        <taxon>Streptophyta</taxon>
        <taxon>Embryophyta</taxon>
        <taxon>Tracheophyta</taxon>
        <taxon>Spermatophyta</taxon>
        <taxon>Magnoliopsida</taxon>
        <taxon>eudicotyledons</taxon>
        <taxon>Gunneridae</taxon>
        <taxon>Pentapetalae</taxon>
        <taxon>rosids</taxon>
        <taxon>fabids</taxon>
        <taxon>Fabales</taxon>
        <taxon>Fabaceae</taxon>
        <taxon>Papilionoideae</taxon>
        <taxon>50 kb inversion clade</taxon>
        <taxon>NPAAA clade</taxon>
        <taxon>indigoferoid/millettioid clade</taxon>
        <taxon>Phaseoleae</taxon>
        <taxon>Psophocarpus</taxon>
    </lineage>
</organism>
<name>A0AAN9S0L2_PSOTE</name>
<dbReference type="Proteomes" id="UP001386955">
    <property type="component" value="Unassembled WGS sequence"/>
</dbReference>
<keyword evidence="2" id="KW-1185">Reference proteome</keyword>
<gene>
    <name evidence="1" type="ORF">VNO78_27012</name>
</gene>
<proteinExistence type="predicted"/>
<sequence>MVVTLRLVVVDEGEDIWRGRKSEGKARPRRDWEWLNGRFGFQGIKGLRVSLLLLQVGLAFTRTFAI</sequence>
<evidence type="ECO:0000313" key="1">
    <source>
        <dbReference type="EMBL" id="KAK7386677.1"/>
    </source>
</evidence>
<reference evidence="1 2" key="1">
    <citation type="submission" date="2024-01" db="EMBL/GenBank/DDBJ databases">
        <title>The genomes of 5 underutilized Papilionoideae crops provide insights into root nodulation and disease resistanc.</title>
        <authorList>
            <person name="Jiang F."/>
        </authorList>
    </citation>
    <scope>NUCLEOTIDE SEQUENCE [LARGE SCALE GENOMIC DNA]</scope>
    <source>
        <strain evidence="1">DUOXIRENSHENG_FW03</strain>
        <tissue evidence="1">Leaves</tissue>
    </source>
</reference>
<dbReference type="EMBL" id="JAYMYS010000007">
    <property type="protein sequence ID" value="KAK7386677.1"/>
    <property type="molecule type" value="Genomic_DNA"/>
</dbReference>
<protein>
    <submittedName>
        <fullName evidence="1">Uncharacterized protein</fullName>
    </submittedName>
</protein>
<comment type="caution">
    <text evidence="1">The sequence shown here is derived from an EMBL/GenBank/DDBJ whole genome shotgun (WGS) entry which is preliminary data.</text>
</comment>
<dbReference type="AlphaFoldDB" id="A0AAN9S0L2"/>
<evidence type="ECO:0000313" key="2">
    <source>
        <dbReference type="Proteomes" id="UP001386955"/>
    </source>
</evidence>